<dbReference type="GO" id="GO:0020037">
    <property type="term" value="F:heme binding"/>
    <property type="evidence" value="ECO:0007669"/>
    <property type="project" value="InterPro"/>
</dbReference>
<dbReference type="SUPFAM" id="SSF49785">
    <property type="entry name" value="Galactose-binding domain-like"/>
    <property type="match status" value="1"/>
</dbReference>
<feature type="domain" description="Cytochrome c" evidence="7">
    <location>
        <begin position="1451"/>
        <end position="1584"/>
    </location>
</feature>
<dbReference type="Gene3D" id="1.25.10.10">
    <property type="entry name" value="Leucine-rich Repeat Variant"/>
    <property type="match status" value="1"/>
</dbReference>
<dbReference type="Pfam" id="PF13442">
    <property type="entry name" value="Cytochrome_CBB3"/>
    <property type="match status" value="1"/>
</dbReference>
<dbReference type="EMBL" id="DSOK01000154">
    <property type="protein sequence ID" value="HEN14864.1"/>
    <property type="molecule type" value="Genomic_DNA"/>
</dbReference>
<evidence type="ECO:0000313" key="8">
    <source>
        <dbReference type="EMBL" id="HEN14864.1"/>
    </source>
</evidence>
<evidence type="ECO:0000256" key="4">
    <source>
        <dbReference type="PROSITE-ProRule" id="PRU00433"/>
    </source>
</evidence>
<keyword evidence="2 4" id="KW-0479">Metal-binding</keyword>
<dbReference type="InterPro" id="IPR011042">
    <property type="entry name" value="6-blade_b-propeller_TolB-like"/>
</dbReference>
<dbReference type="Gene3D" id="2.120.10.30">
    <property type="entry name" value="TolB, C-terminal domain"/>
    <property type="match status" value="1"/>
</dbReference>
<dbReference type="InterPro" id="IPR013427">
    <property type="entry name" value="Haem-bd_dom_put"/>
</dbReference>
<dbReference type="PROSITE" id="PS51007">
    <property type="entry name" value="CYTC"/>
    <property type="match status" value="1"/>
</dbReference>
<evidence type="ECO:0000256" key="5">
    <source>
        <dbReference type="SAM" id="MobiDB-lite"/>
    </source>
</evidence>
<dbReference type="Gene3D" id="3.20.20.370">
    <property type="entry name" value="Glycoside hydrolase/deacetylase"/>
    <property type="match status" value="1"/>
</dbReference>
<dbReference type="GO" id="GO:0005975">
    <property type="term" value="P:carbohydrate metabolic process"/>
    <property type="evidence" value="ECO:0007669"/>
    <property type="project" value="InterPro"/>
</dbReference>
<dbReference type="InterPro" id="IPR013428">
    <property type="entry name" value="Membrane-bound_put_N"/>
</dbReference>
<dbReference type="InterPro" id="IPR055557">
    <property type="entry name" value="DUF7133"/>
</dbReference>
<dbReference type="NCBIfam" id="TIGR02603">
    <property type="entry name" value="CxxCH_TIGR02603"/>
    <property type="match status" value="1"/>
</dbReference>
<dbReference type="Pfam" id="PF23500">
    <property type="entry name" value="DUF7133"/>
    <property type="match status" value="2"/>
</dbReference>
<dbReference type="SUPFAM" id="SSF69318">
    <property type="entry name" value="Integrin alpha N-terminal domain"/>
    <property type="match status" value="1"/>
</dbReference>
<dbReference type="InterPro" id="IPR016024">
    <property type="entry name" value="ARM-type_fold"/>
</dbReference>
<dbReference type="PANTHER" id="PTHR33546:SF1">
    <property type="entry name" value="LARGE, MULTIFUNCTIONAL SECRETED PROTEIN"/>
    <property type="match status" value="1"/>
</dbReference>
<evidence type="ECO:0000256" key="6">
    <source>
        <dbReference type="SAM" id="SignalP"/>
    </source>
</evidence>
<feature type="chain" id="PRO_5027707928" evidence="6">
    <location>
        <begin position="23"/>
        <end position="1733"/>
    </location>
</feature>
<dbReference type="InterPro" id="IPR009056">
    <property type="entry name" value="Cyt_c-like_dom"/>
</dbReference>
<gene>
    <name evidence="8" type="ORF">ENQ76_05265</name>
</gene>
<dbReference type="SUPFAM" id="SSF63829">
    <property type="entry name" value="Calcium-dependent phosphotriesterase"/>
    <property type="match status" value="1"/>
</dbReference>
<accession>A0A7C2JXC7</accession>
<evidence type="ECO:0000256" key="3">
    <source>
        <dbReference type="ARBA" id="ARBA00023004"/>
    </source>
</evidence>
<dbReference type="InterPro" id="IPR036909">
    <property type="entry name" value="Cyt_c-like_dom_sf"/>
</dbReference>
<dbReference type="Gene3D" id="2.60.120.260">
    <property type="entry name" value="Galactose-binding domain-like"/>
    <property type="match status" value="1"/>
</dbReference>
<evidence type="ECO:0000256" key="2">
    <source>
        <dbReference type="ARBA" id="ARBA00022723"/>
    </source>
</evidence>
<evidence type="ECO:0000259" key="7">
    <source>
        <dbReference type="PROSITE" id="PS51007"/>
    </source>
</evidence>
<feature type="signal peptide" evidence="6">
    <location>
        <begin position="1"/>
        <end position="22"/>
    </location>
</feature>
<sequence>MFASCAASVLALALLGANPVDGNRLAYLDGHDIYYPHANFPRLITPQWVGEDGVEAVVILAIDDMRDPAKYEAYLRPILQRLKQIDGRAPVSIMTCAVKPDDPQLQTWLQEGLSLEVHTFDHPCPLLQGGDFAKAKGTYDKCVDLMFSIPNNTPVAFRMPCCDSLNTVSPRFYKEIFNKTTPNGKFLQISSSVFQVYTAADPTIPRELLFDADGRERFRKYFPKGLKRGDQTHDRFVNYIENYPYPYVIDRLCWEFPCMTPSDWEANFLHQPNNPKTVEDLKAALDITVLKQGVLNLVFHPHGWIKAEQVNDLIDHAVAKHGKKVKFLTFKEALERLNKNVLDGNPLRQEVGQDSGGRLVDINDDGYLDVDVRSRIAQWNMTDKKWSYLPRFGVDLQKPSSFPGIPGMKLKGEPPKVPSVFTMLRDLDGDGEAELIRGRVATQLTKGNVGVGGVVEFFRWNRNDSVWSSLNVEPPMGLLPDEVEQFPKTARFLDINEDGQLDLVISNLIHYGVWLFESMEKGWSIELLSGQRGSKPADQELPPIIRADGTDNGFFVRDRALHWMNEDTADRPNLLVSWDFDKLLGDRMPAAKTPRAAIESMRPRPGFSVELMAHEPLVMDPVAMQWGPDGKLWVVEMADYPNGLDGRGQPGGRVRFLEDRDGDGQYDKSTLFLDGVPYPNGVHPWKNGVLVSAAPDVIFAADTDGDGKADVREVLYTGFGEGNQQHRVNGFTWGLDGWLYLANGDSGGTVKSLKTGKTLDVRGRDLRIHPETGDMDAVTGQSQFGLARDDWGNWFGNNNSRPLFHYVLDDQYLRRNPHYAAPDPKRDVSVQPGAAPVFPASKTLTRFNDFDRANRFTSACSAIVTSELLGPLAPVLGGEGRGEGASAPKGDPSHPNPLPRSGGEGTGKEAASSGPQPLALNPQLSFVSEPVHNLVHCEIMRPDGVSFTSERLPDEQSSEFLASTDNWFRPTQLKIGPDGALWIADMYRLVIEHPQWIPQEWQEKLNVRAGDDKGRLWRMHPTGEKPRAVPRLDKLSTTELVAALDTTNRWQRDMAHQLLLERNDKAAVPALEKLLEQSTLPQARLQALCVLEGLDAVSTAVMARALRDDHPGVRRWAVRVCPWSEKLEKPALIPQFSQLLTQSALDAEPLVCLETISAMGSLTLPELSAGLLGGMAFTHQSDRYLTAAIFSSLNSENIVPFALAVSEVSNSEPLDESFVANLIGQLVAFDRPEGLPVLLNRILERPASEWSDRETFLVDRFLAAMANKGHPWKKWSDGQLAMLATSLSQRLADMAALAGDERQPTSQRVRSARLSRFSDWPGDVLADTLNRWLQPTQPPELQLAAVELFRARNDAALTASVIGRWRELSPGTRNAVRDALLNRASGCVALLDAVEAGSLAAADFDAATRQRLLDHPDGTIRQRAEMLLGATTSQARAEVIARYQPIVHNGGDAARGGELFRKTCAQCHKLGDVGHAVGPDLRALTDKSPEAMLTAILDPNRAVETKFLTYTAVTSQGQSFTGLLENETATSLTLLAAEEKRHALLRADLEELVAANKSLMPEGLEKDISPEAMADLIAFVRANVPLPKRKEFAGNEPATVSADAEGKLTLLPAAAEIYGSTIVLEPQHGNLGWWSSADDHAVWTVNVPKSGTYRVEIVYACDPHAAGHRLVIDGGRKPFAHRVTATAGWEDYQTAAIGEIELEAGVRRMTLRPASRPLPALLDLKSVTLVPSR</sequence>
<keyword evidence="6" id="KW-0732">Signal</keyword>
<dbReference type="SUPFAM" id="SSF88713">
    <property type="entry name" value="Glycoside hydrolase/deacetylase"/>
    <property type="match status" value="1"/>
</dbReference>
<dbReference type="Gene3D" id="1.10.760.10">
    <property type="entry name" value="Cytochrome c-like domain"/>
    <property type="match status" value="1"/>
</dbReference>
<protein>
    <submittedName>
        <fullName evidence="8">C-type cytochrome</fullName>
    </submittedName>
</protein>
<organism evidence="8">
    <name type="scientific">Schlesneria paludicola</name>
    <dbReference type="NCBI Taxonomy" id="360056"/>
    <lineage>
        <taxon>Bacteria</taxon>
        <taxon>Pseudomonadati</taxon>
        <taxon>Planctomycetota</taxon>
        <taxon>Planctomycetia</taxon>
        <taxon>Planctomycetales</taxon>
        <taxon>Planctomycetaceae</taxon>
        <taxon>Schlesneria</taxon>
    </lineage>
</organism>
<evidence type="ECO:0000256" key="1">
    <source>
        <dbReference type="ARBA" id="ARBA00022617"/>
    </source>
</evidence>
<name>A0A7C2JXC7_9PLAN</name>
<dbReference type="SUPFAM" id="SSF46626">
    <property type="entry name" value="Cytochrome c"/>
    <property type="match status" value="1"/>
</dbReference>
<feature type="region of interest" description="Disordered" evidence="5">
    <location>
        <begin position="875"/>
        <end position="921"/>
    </location>
</feature>
<dbReference type="SUPFAM" id="SSF48371">
    <property type="entry name" value="ARM repeat"/>
    <property type="match status" value="1"/>
</dbReference>
<dbReference type="PANTHER" id="PTHR33546">
    <property type="entry name" value="LARGE, MULTIFUNCTIONAL SECRETED PROTEIN-RELATED"/>
    <property type="match status" value="1"/>
</dbReference>
<keyword evidence="3 4" id="KW-0408">Iron</keyword>
<dbReference type="GO" id="GO:0009055">
    <property type="term" value="F:electron transfer activity"/>
    <property type="evidence" value="ECO:0007669"/>
    <property type="project" value="InterPro"/>
</dbReference>
<proteinExistence type="predicted"/>
<reference evidence="8" key="1">
    <citation type="journal article" date="2020" name="mSystems">
        <title>Genome- and Community-Level Interaction Insights into Carbon Utilization and Element Cycling Functions of Hydrothermarchaeota in Hydrothermal Sediment.</title>
        <authorList>
            <person name="Zhou Z."/>
            <person name="Liu Y."/>
            <person name="Xu W."/>
            <person name="Pan J."/>
            <person name="Luo Z.H."/>
            <person name="Li M."/>
        </authorList>
    </citation>
    <scope>NUCLEOTIDE SEQUENCE [LARGE SCALE GENOMIC DNA]</scope>
    <source>
        <strain evidence="8">SpSt-339</strain>
    </source>
</reference>
<dbReference type="NCBIfam" id="TIGR02604">
    <property type="entry name" value="Piru_Ver_Nterm"/>
    <property type="match status" value="1"/>
</dbReference>
<dbReference type="InterPro" id="IPR028994">
    <property type="entry name" value="Integrin_alpha_N"/>
</dbReference>
<comment type="caution">
    <text evidence="8">The sequence shown here is derived from an EMBL/GenBank/DDBJ whole genome shotgun (WGS) entry which is preliminary data.</text>
</comment>
<dbReference type="InterPro" id="IPR011989">
    <property type="entry name" value="ARM-like"/>
</dbReference>
<dbReference type="GO" id="GO:0046872">
    <property type="term" value="F:metal ion binding"/>
    <property type="evidence" value="ECO:0007669"/>
    <property type="project" value="UniProtKB-KW"/>
</dbReference>
<keyword evidence="1 4" id="KW-0349">Heme</keyword>
<dbReference type="InterPro" id="IPR011330">
    <property type="entry name" value="Glyco_hydro/deAcase_b/a-brl"/>
</dbReference>
<dbReference type="InterPro" id="IPR008979">
    <property type="entry name" value="Galactose-bd-like_sf"/>
</dbReference>